<keyword evidence="3" id="KW-1185">Reference proteome</keyword>
<accession>A0ABW2QX75</accession>
<name>A0ABW2QX75_9NEIS</name>
<reference evidence="3" key="1">
    <citation type="journal article" date="2019" name="Int. J. Syst. Evol. Microbiol.">
        <title>The Global Catalogue of Microorganisms (GCM) 10K type strain sequencing project: providing services to taxonomists for standard genome sequencing and annotation.</title>
        <authorList>
            <consortium name="The Broad Institute Genomics Platform"/>
            <consortium name="The Broad Institute Genome Sequencing Center for Infectious Disease"/>
            <person name="Wu L."/>
            <person name="Ma J."/>
        </authorList>
    </citation>
    <scope>NUCLEOTIDE SEQUENCE [LARGE SCALE GENOMIC DNA]</scope>
    <source>
        <strain evidence="3">CCUG 62945</strain>
    </source>
</reference>
<sequence length="96" mass="10822">MKRYLFLITLLFSQAAFAAPFCPWPVPNSETKRFINLTVVQIVDINDEELRIAFGGGNFGNGHEIKLAIKTRAEGLKILQEMSEAARRCDQPSPRN</sequence>
<comment type="caution">
    <text evidence="2">The sequence shown here is derived from an EMBL/GenBank/DDBJ whole genome shotgun (WGS) entry which is preliminary data.</text>
</comment>
<evidence type="ECO:0000313" key="2">
    <source>
        <dbReference type="EMBL" id="MFC7420317.1"/>
    </source>
</evidence>
<evidence type="ECO:0000313" key="3">
    <source>
        <dbReference type="Proteomes" id="UP001596473"/>
    </source>
</evidence>
<protein>
    <submittedName>
        <fullName evidence="2">Uncharacterized protein</fullName>
    </submittedName>
</protein>
<organism evidence="2 3">
    <name type="scientific">Iodobacter arcticus</name>
    <dbReference type="NCBI Taxonomy" id="590593"/>
    <lineage>
        <taxon>Bacteria</taxon>
        <taxon>Pseudomonadati</taxon>
        <taxon>Pseudomonadota</taxon>
        <taxon>Betaproteobacteria</taxon>
        <taxon>Neisseriales</taxon>
        <taxon>Chitinibacteraceae</taxon>
        <taxon>Iodobacter</taxon>
    </lineage>
</organism>
<proteinExistence type="predicted"/>
<evidence type="ECO:0000256" key="1">
    <source>
        <dbReference type="SAM" id="SignalP"/>
    </source>
</evidence>
<feature type="chain" id="PRO_5047147433" evidence="1">
    <location>
        <begin position="19"/>
        <end position="96"/>
    </location>
</feature>
<gene>
    <name evidence="2" type="ORF">ACFQNF_10510</name>
</gene>
<dbReference type="RefSeq" id="WP_380187944.1">
    <property type="nucleotide sequence ID" value="NZ_JBHTBQ010000017.1"/>
</dbReference>
<feature type="signal peptide" evidence="1">
    <location>
        <begin position="1"/>
        <end position="18"/>
    </location>
</feature>
<dbReference type="Proteomes" id="UP001596473">
    <property type="component" value="Unassembled WGS sequence"/>
</dbReference>
<keyword evidence="1" id="KW-0732">Signal</keyword>
<dbReference type="EMBL" id="JBHTBQ010000017">
    <property type="protein sequence ID" value="MFC7420317.1"/>
    <property type="molecule type" value="Genomic_DNA"/>
</dbReference>